<reference evidence="1" key="1">
    <citation type="submission" date="2018-11" db="EMBL/GenBank/DDBJ databases">
        <authorList>
            <consortium name="Pathogen Informatics"/>
        </authorList>
    </citation>
    <scope>NUCLEOTIDE SEQUENCE</scope>
</reference>
<evidence type="ECO:0000313" key="2">
    <source>
        <dbReference type="Proteomes" id="UP000784294"/>
    </source>
</evidence>
<organism evidence="1 2">
    <name type="scientific">Protopolystoma xenopodis</name>
    <dbReference type="NCBI Taxonomy" id="117903"/>
    <lineage>
        <taxon>Eukaryota</taxon>
        <taxon>Metazoa</taxon>
        <taxon>Spiralia</taxon>
        <taxon>Lophotrochozoa</taxon>
        <taxon>Platyhelminthes</taxon>
        <taxon>Monogenea</taxon>
        <taxon>Polyopisthocotylea</taxon>
        <taxon>Polystomatidea</taxon>
        <taxon>Polystomatidae</taxon>
        <taxon>Protopolystoma</taxon>
    </lineage>
</organism>
<keyword evidence="2" id="KW-1185">Reference proteome</keyword>
<dbReference type="AlphaFoldDB" id="A0A448WR79"/>
<sequence length="110" mass="12822">MIHGCGLMRNPLSSAQIRVLLLSVCFSDFTTSCHRIRATQHFMFYTLSHRASHLSLDSQSPWQPNMTSPGICTKLISWASFYFMYYVYEQTYLPIANRKWPPPFLSLFHP</sequence>
<gene>
    <name evidence="1" type="ORF">PXEA_LOCUS11608</name>
</gene>
<evidence type="ECO:0000313" key="1">
    <source>
        <dbReference type="EMBL" id="VEL18168.1"/>
    </source>
</evidence>
<name>A0A448WR79_9PLAT</name>
<dbReference type="EMBL" id="CAAALY010035925">
    <property type="protein sequence ID" value="VEL18168.1"/>
    <property type="molecule type" value="Genomic_DNA"/>
</dbReference>
<dbReference type="Proteomes" id="UP000784294">
    <property type="component" value="Unassembled WGS sequence"/>
</dbReference>
<proteinExistence type="predicted"/>
<comment type="caution">
    <text evidence="1">The sequence shown here is derived from an EMBL/GenBank/DDBJ whole genome shotgun (WGS) entry which is preliminary data.</text>
</comment>
<accession>A0A448WR79</accession>
<protein>
    <submittedName>
        <fullName evidence="1">Uncharacterized protein</fullName>
    </submittedName>
</protein>